<evidence type="ECO:0000313" key="1">
    <source>
        <dbReference type="EMBL" id="KAK1118463.1"/>
    </source>
</evidence>
<dbReference type="EMBL" id="JAHYIQ010000043">
    <property type="protein sequence ID" value="KAK1118463.1"/>
    <property type="molecule type" value="Genomic_DNA"/>
</dbReference>
<name>A0AA40KFP4_9HYME</name>
<keyword evidence="2" id="KW-1185">Reference proteome</keyword>
<reference evidence="1" key="1">
    <citation type="submission" date="2021-10" db="EMBL/GenBank/DDBJ databases">
        <title>Melipona bicolor Genome sequencing and assembly.</title>
        <authorList>
            <person name="Araujo N.S."/>
            <person name="Arias M.C."/>
        </authorList>
    </citation>
    <scope>NUCLEOTIDE SEQUENCE</scope>
    <source>
        <strain evidence="1">USP_2M_L1-L4_2017</strain>
        <tissue evidence="1">Whole body</tissue>
    </source>
</reference>
<sequence>MARSRKTARLVADVGTANNLFGLRFEYKSARVSESERHTHTEPEIGDTRSLRWRNEEMEPLGARIVDFREDLNSRRLLTPLFEEKQRWECIKEIERRLSKVAAKRERKRRMQ</sequence>
<evidence type="ECO:0000313" key="2">
    <source>
        <dbReference type="Proteomes" id="UP001177670"/>
    </source>
</evidence>
<proteinExistence type="predicted"/>
<gene>
    <name evidence="1" type="ORF">K0M31_015161</name>
</gene>
<organism evidence="1 2">
    <name type="scientific">Melipona bicolor</name>
    <dbReference type="NCBI Taxonomy" id="60889"/>
    <lineage>
        <taxon>Eukaryota</taxon>
        <taxon>Metazoa</taxon>
        <taxon>Ecdysozoa</taxon>
        <taxon>Arthropoda</taxon>
        <taxon>Hexapoda</taxon>
        <taxon>Insecta</taxon>
        <taxon>Pterygota</taxon>
        <taxon>Neoptera</taxon>
        <taxon>Endopterygota</taxon>
        <taxon>Hymenoptera</taxon>
        <taxon>Apocrita</taxon>
        <taxon>Aculeata</taxon>
        <taxon>Apoidea</taxon>
        <taxon>Anthophila</taxon>
        <taxon>Apidae</taxon>
        <taxon>Melipona</taxon>
    </lineage>
</organism>
<dbReference type="AlphaFoldDB" id="A0AA40KFP4"/>
<protein>
    <submittedName>
        <fullName evidence="1">Uncharacterized protein</fullName>
    </submittedName>
</protein>
<dbReference type="Proteomes" id="UP001177670">
    <property type="component" value="Unassembled WGS sequence"/>
</dbReference>
<comment type="caution">
    <text evidence="1">The sequence shown here is derived from an EMBL/GenBank/DDBJ whole genome shotgun (WGS) entry which is preliminary data.</text>
</comment>
<accession>A0AA40KFP4</accession>